<feature type="transmembrane region" description="Helical" evidence="1">
    <location>
        <begin position="59"/>
        <end position="85"/>
    </location>
</feature>
<proteinExistence type="predicted"/>
<dbReference type="HOGENOM" id="CLU_1315723_0_0_1"/>
<sequence>MGISNYTIDAYYKMTRIANSIFFPLFIITLPLYCLIYYVMFMGYLVYEGPVFLPDSLYCISYCTFRCCIIMVLGNTLAGATCAIVNLFSPYYLAKCVAYLISILTLPCIMLILYLAINYVSGNIWSNVLSIIQGSTTILFGGVLISLIPPFCRRRAHLMAKILLFGMISCKIALQSILWEYTYLTCIPGVFGMIYLIILKMHRYFFAKN</sequence>
<accession>I3EJG9</accession>
<dbReference type="Proteomes" id="UP000002872">
    <property type="component" value="Unassembled WGS sequence"/>
</dbReference>
<feature type="transmembrane region" description="Helical" evidence="1">
    <location>
        <begin position="21"/>
        <end position="47"/>
    </location>
</feature>
<dbReference type="EMBL" id="GL870876">
    <property type="protein sequence ID" value="EIJ89366.1"/>
    <property type="molecule type" value="Genomic_DNA"/>
</dbReference>
<keyword evidence="1" id="KW-1133">Transmembrane helix</keyword>
<feature type="transmembrane region" description="Helical" evidence="1">
    <location>
        <begin position="129"/>
        <end position="151"/>
    </location>
</feature>
<name>I3EJG9_NEMP3</name>
<evidence type="ECO:0000256" key="1">
    <source>
        <dbReference type="SAM" id="Phobius"/>
    </source>
</evidence>
<gene>
    <name evidence="2" type="ORF">NEQG_00136</name>
</gene>
<dbReference type="InParanoid" id="I3EJG9"/>
<reference evidence="2" key="1">
    <citation type="submission" date="2011-01" db="EMBL/GenBank/DDBJ databases">
        <title>The Genome Sequence of Nematocida parisii strain ERTm3.</title>
        <authorList>
            <consortium name="The Broad Institute Genome Sequencing Platform"/>
            <consortium name="The Broad Institute Genome Sequencing Center for Infectious Disease"/>
            <person name="Cuomo C."/>
            <person name="Troemel E."/>
            <person name="Young S.K."/>
            <person name="Zeng Q."/>
            <person name="Gargeya S."/>
            <person name="Fitzgerald M."/>
            <person name="Haas B."/>
            <person name="Abouelleil A."/>
            <person name="Alvarado L."/>
            <person name="Arachchi H.M."/>
            <person name="Berlin A."/>
            <person name="Chapman S.B."/>
            <person name="Gearin G."/>
            <person name="Goldberg J."/>
            <person name="Griggs A."/>
            <person name="Gujja S."/>
            <person name="Hansen M."/>
            <person name="Heiman D."/>
            <person name="Howarth C."/>
            <person name="Larimer J."/>
            <person name="Lui A."/>
            <person name="MacDonald P.J.P."/>
            <person name="McCowen C."/>
            <person name="Montmayeur A."/>
            <person name="Murphy C."/>
            <person name="Neiman D."/>
            <person name="Pearson M."/>
            <person name="Priest M."/>
            <person name="Roberts A."/>
            <person name="Saif S."/>
            <person name="Shea T."/>
            <person name="Sisk P."/>
            <person name="Stolte C."/>
            <person name="Sykes S."/>
            <person name="Wortman J."/>
            <person name="Nusbaum C."/>
            <person name="Birren B."/>
        </authorList>
    </citation>
    <scope>NUCLEOTIDE SEQUENCE</scope>
    <source>
        <strain evidence="2">ERTm3</strain>
    </source>
</reference>
<keyword evidence="1" id="KW-0812">Transmembrane</keyword>
<evidence type="ECO:0000313" key="2">
    <source>
        <dbReference type="EMBL" id="EIJ89366.1"/>
    </source>
</evidence>
<dbReference type="VEuPathDB" id="MicrosporidiaDB:NEQG_00136"/>
<keyword evidence="1" id="KW-0472">Membrane</keyword>
<dbReference type="AlphaFoldDB" id="I3EJG9"/>
<organism evidence="2 3">
    <name type="scientific">Nematocida parisii (strain ERTm3)</name>
    <name type="common">Nematode killer fungus</name>
    <dbReference type="NCBI Taxonomy" id="935791"/>
    <lineage>
        <taxon>Eukaryota</taxon>
        <taxon>Fungi</taxon>
        <taxon>Fungi incertae sedis</taxon>
        <taxon>Microsporidia</taxon>
        <taxon>Nematocida</taxon>
    </lineage>
</organism>
<dbReference type="OrthoDB" id="2195416at2759"/>
<protein>
    <submittedName>
        <fullName evidence="2">Uncharacterized protein</fullName>
    </submittedName>
</protein>
<feature type="transmembrane region" description="Helical" evidence="1">
    <location>
        <begin position="181"/>
        <end position="199"/>
    </location>
</feature>
<keyword evidence="3" id="KW-1185">Reference proteome</keyword>
<feature type="transmembrane region" description="Helical" evidence="1">
    <location>
        <begin position="97"/>
        <end position="117"/>
    </location>
</feature>
<evidence type="ECO:0000313" key="3">
    <source>
        <dbReference type="Proteomes" id="UP000002872"/>
    </source>
</evidence>